<evidence type="ECO:0000313" key="2">
    <source>
        <dbReference type="Proteomes" id="UP001418222"/>
    </source>
</evidence>
<gene>
    <name evidence="1" type="ORF">KSP39_PZI021134</name>
</gene>
<proteinExistence type="predicted"/>
<accession>A0AAP0AYC3</accession>
<comment type="caution">
    <text evidence="1">The sequence shown here is derived from an EMBL/GenBank/DDBJ whole genome shotgun (WGS) entry which is preliminary data.</text>
</comment>
<evidence type="ECO:0000313" key="1">
    <source>
        <dbReference type="EMBL" id="KAK8919151.1"/>
    </source>
</evidence>
<sequence length="90" mass="10204">MKDSYYLEEHYFPILLDVQNPEGCIQYSLTGGNWIGNVGGHRRTYTAGERSRDLVLDLRMSNSTYSYLLLKHFSLVVSLPCSTLPTLLSS</sequence>
<keyword evidence="2" id="KW-1185">Reference proteome</keyword>
<dbReference type="EMBL" id="JBBWWQ010000019">
    <property type="protein sequence ID" value="KAK8919151.1"/>
    <property type="molecule type" value="Genomic_DNA"/>
</dbReference>
<reference evidence="1 2" key="1">
    <citation type="journal article" date="2022" name="Nat. Plants">
        <title>Genomes of leafy and leafless Platanthera orchids illuminate the evolution of mycoheterotrophy.</title>
        <authorList>
            <person name="Li M.H."/>
            <person name="Liu K.W."/>
            <person name="Li Z."/>
            <person name="Lu H.C."/>
            <person name="Ye Q.L."/>
            <person name="Zhang D."/>
            <person name="Wang J.Y."/>
            <person name="Li Y.F."/>
            <person name="Zhong Z.M."/>
            <person name="Liu X."/>
            <person name="Yu X."/>
            <person name="Liu D.K."/>
            <person name="Tu X.D."/>
            <person name="Liu B."/>
            <person name="Hao Y."/>
            <person name="Liao X.Y."/>
            <person name="Jiang Y.T."/>
            <person name="Sun W.H."/>
            <person name="Chen J."/>
            <person name="Chen Y.Q."/>
            <person name="Ai Y."/>
            <person name="Zhai J.W."/>
            <person name="Wu S.S."/>
            <person name="Zhou Z."/>
            <person name="Hsiao Y.Y."/>
            <person name="Wu W.L."/>
            <person name="Chen Y.Y."/>
            <person name="Lin Y.F."/>
            <person name="Hsu J.L."/>
            <person name="Li C.Y."/>
            <person name="Wang Z.W."/>
            <person name="Zhao X."/>
            <person name="Zhong W.Y."/>
            <person name="Ma X.K."/>
            <person name="Ma L."/>
            <person name="Huang J."/>
            <person name="Chen G.Z."/>
            <person name="Huang M.Z."/>
            <person name="Huang L."/>
            <person name="Peng D.H."/>
            <person name="Luo Y.B."/>
            <person name="Zou S.Q."/>
            <person name="Chen S.P."/>
            <person name="Lan S."/>
            <person name="Tsai W.C."/>
            <person name="Van de Peer Y."/>
            <person name="Liu Z.J."/>
        </authorList>
    </citation>
    <scope>NUCLEOTIDE SEQUENCE [LARGE SCALE GENOMIC DNA]</scope>
    <source>
        <strain evidence="1">Lor287</strain>
    </source>
</reference>
<dbReference type="Proteomes" id="UP001418222">
    <property type="component" value="Unassembled WGS sequence"/>
</dbReference>
<organism evidence="1 2">
    <name type="scientific">Platanthera zijinensis</name>
    <dbReference type="NCBI Taxonomy" id="2320716"/>
    <lineage>
        <taxon>Eukaryota</taxon>
        <taxon>Viridiplantae</taxon>
        <taxon>Streptophyta</taxon>
        <taxon>Embryophyta</taxon>
        <taxon>Tracheophyta</taxon>
        <taxon>Spermatophyta</taxon>
        <taxon>Magnoliopsida</taxon>
        <taxon>Liliopsida</taxon>
        <taxon>Asparagales</taxon>
        <taxon>Orchidaceae</taxon>
        <taxon>Orchidoideae</taxon>
        <taxon>Orchideae</taxon>
        <taxon>Orchidinae</taxon>
        <taxon>Platanthera</taxon>
    </lineage>
</organism>
<protein>
    <submittedName>
        <fullName evidence="1">Uncharacterized protein</fullName>
    </submittedName>
</protein>
<dbReference type="AlphaFoldDB" id="A0AAP0AYC3"/>
<name>A0AAP0AYC3_9ASPA</name>